<sequence length="91" mass="10570">MKFSPLTIAQAAITSSSQVITSIEVDMMEDVNKFNWFEQWYPAAPEYDLDMRVPLTFTVSWLDIVAWMKKTHSSGFDLIYDIVEDAIRFEP</sequence>
<organism evidence="1 2">
    <name type="scientific">Taxus chinensis</name>
    <name type="common">Chinese yew</name>
    <name type="synonym">Taxus wallichiana var. chinensis</name>
    <dbReference type="NCBI Taxonomy" id="29808"/>
    <lineage>
        <taxon>Eukaryota</taxon>
        <taxon>Viridiplantae</taxon>
        <taxon>Streptophyta</taxon>
        <taxon>Embryophyta</taxon>
        <taxon>Tracheophyta</taxon>
        <taxon>Spermatophyta</taxon>
        <taxon>Pinopsida</taxon>
        <taxon>Pinidae</taxon>
        <taxon>Conifers II</taxon>
        <taxon>Cupressales</taxon>
        <taxon>Taxaceae</taxon>
        <taxon>Taxus</taxon>
    </lineage>
</organism>
<dbReference type="AlphaFoldDB" id="A0AA38CRV6"/>
<gene>
    <name evidence="1" type="ORF">KI387_009085</name>
</gene>
<evidence type="ECO:0000313" key="1">
    <source>
        <dbReference type="EMBL" id="KAH9304681.1"/>
    </source>
</evidence>
<feature type="non-terminal residue" evidence="1">
    <location>
        <position position="1"/>
    </location>
</feature>
<accession>A0AA38CRV6</accession>
<keyword evidence="2" id="KW-1185">Reference proteome</keyword>
<dbReference type="EMBL" id="JAHRHJ020000008">
    <property type="protein sequence ID" value="KAH9304681.1"/>
    <property type="molecule type" value="Genomic_DNA"/>
</dbReference>
<proteinExistence type="predicted"/>
<comment type="caution">
    <text evidence="1">The sequence shown here is derived from an EMBL/GenBank/DDBJ whole genome shotgun (WGS) entry which is preliminary data.</text>
</comment>
<protein>
    <submittedName>
        <fullName evidence="1">Uncharacterized protein</fullName>
    </submittedName>
</protein>
<dbReference type="Proteomes" id="UP000824469">
    <property type="component" value="Unassembled WGS sequence"/>
</dbReference>
<evidence type="ECO:0000313" key="2">
    <source>
        <dbReference type="Proteomes" id="UP000824469"/>
    </source>
</evidence>
<name>A0AA38CRV6_TAXCH</name>
<reference evidence="1 2" key="1">
    <citation type="journal article" date="2021" name="Nat. Plants">
        <title>The Taxus genome provides insights into paclitaxel biosynthesis.</title>
        <authorList>
            <person name="Xiong X."/>
            <person name="Gou J."/>
            <person name="Liao Q."/>
            <person name="Li Y."/>
            <person name="Zhou Q."/>
            <person name="Bi G."/>
            <person name="Li C."/>
            <person name="Du R."/>
            <person name="Wang X."/>
            <person name="Sun T."/>
            <person name="Guo L."/>
            <person name="Liang H."/>
            <person name="Lu P."/>
            <person name="Wu Y."/>
            <person name="Zhang Z."/>
            <person name="Ro D.K."/>
            <person name="Shang Y."/>
            <person name="Huang S."/>
            <person name="Yan J."/>
        </authorList>
    </citation>
    <scope>NUCLEOTIDE SEQUENCE [LARGE SCALE GENOMIC DNA]</scope>
    <source>
        <strain evidence="1">Ta-2019</strain>
    </source>
</reference>